<dbReference type="RefSeq" id="WP_083561750.1">
    <property type="nucleotide sequence ID" value="NZ_AQQV01000002.1"/>
</dbReference>
<dbReference type="AlphaFoldDB" id="A0A1Y1SEV8"/>
<comment type="caution">
    <text evidence="4">The sequence shown here is derived from an EMBL/GenBank/DDBJ whole genome shotgun (WGS) entry which is preliminary data.</text>
</comment>
<dbReference type="InterPro" id="IPR013785">
    <property type="entry name" value="Aldolase_TIM"/>
</dbReference>
<sequence length="430" mass="47768">MSILATPLTLPCGLSVANRIVKAAMTEGLADAQQHATPELQRLYGWWAQSGAAVLLSGNVQIDHRVLERPGNVVLEDESGLDQLKAWADGVNAQGSQLWMQISHAGRQSFRYVTNEPMGPSAVPVQMMGQIATPRALEEHEILDFIQRWARAARWAEQAGFKGAQVHAAHGYLLSSFLSPLANRRSDRWGGSIENRARFLIETVRAIRKTVSSGFALSVKLNSADFQRGGFGPEDSQAVIAMLNDEGIDLLEISGGNYEQPRLLGVTTHKNVDQAQLERTSQREAYFLRYAEEVRELAQMPLMVTGGFRTRATMEQAIESGVCQMIGLGRPFCVANDFVKPLLDGSLDQLPAPEQQLMQRQGFFSPFSPLKAIQMTYVMGAQGYYYRQLIRIGQGLPVETRIRLLANLMWHYRNELRTAAAVKRARKAKA</sequence>
<dbReference type="Gene3D" id="3.20.20.70">
    <property type="entry name" value="Aldolase class I"/>
    <property type="match status" value="1"/>
</dbReference>
<evidence type="ECO:0000313" key="4">
    <source>
        <dbReference type="EMBL" id="ORE87525.1"/>
    </source>
</evidence>
<evidence type="ECO:0000259" key="3">
    <source>
        <dbReference type="Pfam" id="PF00724"/>
    </source>
</evidence>
<organism evidence="4 5">
    <name type="scientific">Oceanococcus atlanticus</name>
    <dbReference type="NCBI Taxonomy" id="1317117"/>
    <lineage>
        <taxon>Bacteria</taxon>
        <taxon>Pseudomonadati</taxon>
        <taxon>Pseudomonadota</taxon>
        <taxon>Gammaproteobacteria</taxon>
        <taxon>Chromatiales</taxon>
        <taxon>Oceanococcaceae</taxon>
        <taxon>Oceanococcus</taxon>
    </lineage>
</organism>
<dbReference type="PANTHER" id="PTHR43656:SF2">
    <property type="entry name" value="BINDING OXIDOREDUCTASE, PUTATIVE (AFU_ORTHOLOGUE AFUA_2G08260)-RELATED"/>
    <property type="match status" value="1"/>
</dbReference>
<dbReference type="Proteomes" id="UP000192342">
    <property type="component" value="Unassembled WGS sequence"/>
</dbReference>
<dbReference type="Pfam" id="PF00724">
    <property type="entry name" value="Oxidored_FMN"/>
    <property type="match status" value="1"/>
</dbReference>
<evidence type="ECO:0000256" key="1">
    <source>
        <dbReference type="ARBA" id="ARBA00022630"/>
    </source>
</evidence>
<dbReference type="InterPro" id="IPR051799">
    <property type="entry name" value="NADH_flavin_oxidoreductase"/>
</dbReference>
<keyword evidence="1" id="KW-0285">Flavoprotein</keyword>
<dbReference type="EMBL" id="AQQV01000002">
    <property type="protein sequence ID" value="ORE87525.1"/>
    <property type="molecule type" value="Genomic_DNA"/>
</dbReference>
<evidence type="ECO:0000313" key="5">
    <source>
        <dbReference type="Proteomes" id="UP000192342"/>
    </source>
</evidence>
<evidence type="ECO:0000256" key="2">
    <source>
        <dbReference type="ARBA" id="ARBA00023002"/>
    </source>
</evidence>
<dbReference type="SUPFAM" id="SSF51395">
    <property type="entry name" value="FMN-linked oxidoreductases"/>
    <property type="match status" value="1"/>
</dbReference>
<gene>
    <name evidence="4" type="ORF">ATO7_10797</name>
</gene>
<dbReference type="GO" id="GO:0010181">
    <property type="term" value="F:FMN binding"/>
    <property type="evidence" value="ECO:0007669"/>
    <property type="project" value="InterPro"/>
</dbReference>
<keyword evidence="5" id="KW-1185">Reference proteome</keyword>
<reference evidence="4 5" key="1">
    <citation type="submission" date="2013-04" db="EMBL/GenBank/DDBJ databases">
        <title>Oceanococcus atlanticus 22II-S10r2 Genome Sequencing.</title>
        <authorList>
            <person name="Lai Q."/>
            <person name="Li G."/>
            <person name="Shao Z."/>
        </authorList>
    </citation>
    <scope>NUCLEOTIDE SEQUENCE [LARGE SCALE GENOMIC DNA]</scope>
    <source>
        <strain evidence="4 5">22II-S10r2</strain>
    </source>
</reference>
<dbReference type="GO" id="GO:0016491">
    <property type="term" value="F:oxidoreductase activity"/>
    <property type="evidence" value="ECO:0007669"/>
    <property type="project" value="UniProtKB-KW"/>
</dbReference>
<dbReference type="InterPro" id="IPR001155">
    <property type="entry name" value="OxRdtase_FMN_N"/>
</dbReference>
<feature type="domain" description="NADH:flavin oxidoreductase/NADH oxidase N-terminal" evidence="3">
    <location>
        <begin position="7"/>
        <end position="340"/>
    </location>
</feature>
<dbReference type="OrthoDB" id="8523426at2"/>
<dbReference type="CDD" id="cd04733">
    <property type="entry name" value="OYE_like_2_FMN"/>
    <property type="match status" value="1"/>
</dbReference>
<proteinExistence type="predicted"/>
<accession>A0A1Y1SEV8</accession>
<keyword evidence="2" id="KW-0560">Oxidoreductase</keyword>
<dbReference type="STRING" id="1317117.ATO7_10797"/>
<dbReference type="PANTHER" id="PTHR43656">
    <property type="entry name" value="BINDING OXIDOREDUCTASE, PUTATIVE (AFU_ORTHOLOGUE AFUA_2G08260)-RELATED"/>
    <property type="match status" value="1"/>
</dbReference>
<name>A0A1Y1SEV8_9GAMM</name>
<protein>
    <submittedName>
        <fullName evidence="4">Oxidoreductase FAD/FMN-binding protein</fullName>
    </submittedName>
</protein>